<evidence type="ECO:0000313" key="2">
    <source>
        <dbReference type="EMBL" id="GGM25998.1"/>
    </source>
</evidence>
<accession>A0ABQ2H2J5</accession>
<keyword evidence="3" id="KW-1185">Reference proteome</keyword>
<dbReference type="Pfam" id="PF14072">
    <property type="entry name" value="DndB"/>
    <property type="match status" value="1"/>
</dbReference>
<dbReference type="RefSeq" id="WP_188867988.1">
    <property type="nucleotide sequence ID" value="NZ_BMNW01000011.1"/>
</dbReference>
<dbReference type="InterPro" id="IPR017642">
    <property type="entry name" value="DNA_S_mod_DndB"/>
</dbReference>
<dbReference type="Proteomes" id="UP000616499">
    <property type="component" value="Unassembled WGS sequence"/>
</dbReference>
<organism evidence="2 3">
    <name type="scientific">Pseudomonas asuensis</name>
    <dbReference type="NCBI Taxonomy" id="1825787"/>
    <lineage>
        <taxon>Bacteria</taxon>
        <taxon>Pseudomonadati</taxon>
        <taxon>Pseudomonadota</taxon>
        <taxon>Gammaproteobacteria</taxon>
        <taxon>Pseudomonadales</taxon>
        <taxon>Pseudomonadaceae</taxon>
        <taxon>Pseudomonas</taxon>
    </lineage>
</organism>
<comment type="caution">
    <text evidence="2">The sequence shown here is derived from an EMBL/GenBank/DDBJ whole genome shotgun (WGS) entry which is preliminary data.</text>
</comment>
<feature type="coiled-coil region" evidence="1">
    <location>
        <begin position="102"/>
        <end position="157"/>
    </location>
</feature>
<dbReference type="CDD" id="cd16412">
    <property type="entry name" value="dndB"/>
    <property type="match status" value="1"/>
</dbReference>
<evidence type="ECO:0000256" key="1">
    <source>
        <dbReference type="SAM" id="Coils"/>
    </source>
</evidence>
<protein>
    <recommendedName>
        <fullName evidence="4">DGQHR domain-containing protein</fullName>
    </recommendedName>
</protein>
<sequence length="538" mass="60682">MLIYIIALRKVSIDLKDYERGEIYGQAKSIFTAMDHVKRLNNKSSWDAFGYIQRSETLKKGEVYLDHLEQHLQEEFDKKATQLMLQVLTLNETGQGKDALISQQLQEMKLSYEQLAERYEGRALEFRAQQVRIKGDLAEAKARQKAIKEELEKAADEFCYSFPAVRGIQAGEAFYACQIPYSILARLFIRDDDESLPVELRAQRDLLPKHADGISDYILANPSDYILPAITASVSEAMTFEPLDESGSLGMLKIPMNATNLINDGQHRRVGIEYAISKDPSLANETIAVTIYFDQGLERSQQRFSDINSNQRKPSTALSAAYDHRGPYNVWIKKLLASMPSVRSKIDYERSSVGPKSLKLWSLISFKKFITQFTGIHERNVPDEEFLDEVQALICRFFSEASQHIPQWAAMIEGRVAASEVRRDLVVGHGVFLEALGLFGHETVWDEFLTAPKNSSGKTDLDKMDWEMIKHLSKIAPRKDSLMWEGRCIVHGKLQKTSDGVKSTAAQLLKMCKAPVPPHLIALDQRVLATTSGSMAAA</sequence>
<dbReference type="InterPro" id="IPR017601">
    <property type="entry name" value="DGQHR-contain_dom"/>
</dbReference>
<name>A0ABQ2H2J5_9PSED</name>
<gene>
    <name evidence="2" type="ORF">GCM10009425_40950</name>
</gene>
<dbReference type="EMBL" id="BMNW01000011">
    <property type="protein sequence ID" value="GGM25998.1"/>
    <property type="molecule type" value="Genomic_DNA"/>
</dbReference>
<keyword evidence="1" id="KW-0175">Coiled coil</keyword>
<proteinExistence type="predicted"/>
<dbReference type="NCBIfam" id="TIGR03187">
    <property type="entry name" value="DGQHR"/>
    <property type="match status" value="1"/>
</dbReference>
<reference evidence="3" key="1">
    <citation type="journal article" date="2019" name="Int. J. Syst. Evol. Microbiol.">
        <title>The Global Catalogue of Microorganisms (GCM) 10K type strain sequencing project: providing services to taxonomists for standard genome sequencing and annotation.</title>
        <authorList>
            <consortium name="The Broad Institute Genomics Platform"/>
            <consortium name="The Broad Institute Genome Sequencing Center for Infectious Disease"/>
            <person name="Wu L."/>
            <person name="Ma J."/>
        </authorList>
    </citation>
    <scope>NUCLEOTIDE SEQUENCE [LARGE SCALE GENOMIC DNA]</scope>
    <source>
        <strain evidence="3">JCM 13501</strain>
    </source>
</reference>
<evidence type="ECO:0008006" key="4">
    <source>
        <dbReference type="Google" id="ProtNLM"/>
    </source>
</evidence>
<evidence type="ECO:0000313" key="3">
    <source>
        <dbReference type="Proteomes" id="UP000616499"/>
    </source>
</evidence>